<keyword evidence="1" id="KW-0645">Protease</keyword>
<evidence type="ECO:0000256" key="1">
    <source>
        <dbReference type="ARBA" id="ARBA00022670"/>
    </source>
</evidence>
<protein>
    <recommendedName>
        <fullName evidence="7">Lysosomal Pro-X carboxypeptidase</fullName>
    </recommendedName>
</protein>
<gene>
    <name evidence="5" type="ORF">O3G_MSEX004178</name>
</gene>
<organism evidence="5 6">
    <name type="scientific">Manduca sexta</name>
    <name type="common">Tobacco hawkmoth</name>
    <name type="synonym">Tobacco hornworm</name>
    <dbReference type="NCBI Taxonomy" id="7130"/>
    <lineage>
        <taxon>Eukaryota</taxon>
        <taxon>Metazoa</taxon>
        <taxon>Ecdysozoa</taxon>
        <taxon>Arthropoda</taxon>
        <taxon>Hexapoda</taxon>
        <taxon>Insecta</taxon>
        <taxon>Pterygota</taxon>
        <taxon>Neoptera</taxon>
        <taxon>Endopterygota</taxon>
        <taxon>Lepidoptera</taxon>
        <taxon>Glossata</taxon>
        <taxon>Ditrysia</taxon>
        <taxon>Bombycoidea</taxon>
        <taxon>Sphingidae</taxon>
        <taxon>Sphinginae</taxon>
        <taxon>Sphingini</taxon>
        <taxon>Manduca</taxon>
    </lineage>
</organism>
<evidence type="ECO:0000256" key="3">
    <source>
        <dbReference type="ARBA" id="ARBA00022801"/>
    </source>
</evidence>
<keyword evidence="6" id="KW-1185">Reference proteome</keyword>
<dbReference type="Proteomes" id="UP000791440">
    <property type="component" value="Unassembled WGS sequence"/>
</dbReference>
<reference evidence="5" key="2">
    <citation type="submission" date="2020-12" db="EMBL/GenBank/DDBJ databases">
        <authorList>
            <person name="Kanost M."/>
        </authorList>
    </citation>
    <scope>NUCLEOTIDE SEQUENCE</scope>
</reference>
<dbReference type="GO" id="GO:0006508">
    <property type="term" value="P:proteolysis"/>
    <property type="evidence" value="ECO:0007669"/>
    <property type="project" value="UniProtKB-KW"/>
</dbReference>
<comment type="caution">
    <text evidence="5">The sequence shown here is derived from an EMBL/GenBank/DDBJ whole genome shotgun (WGS) entry which is preliminary data.</text>
</comment>
<keyword evidence="3" id="KW-0378">Hydrolase</keyword>
<proteinExistence type="predicted"/>
<keyword evidence="4" id="KW-0325">Glycoprotein</keyword>
<keyword evidence="2" id="KW-0732">Signal</keyword>
<evidence type="ECO:0000313" key="5">
    <source>
        <dbReference type="EMBL" id="KAG6445959.1"/>
    </source>
</evidence>
<reference evidence="5" key="1">
    <citation type="journal article" date="2016" name="Insect Biochem. Mol. Biol.">
        <title>Multifaceted biological insights from a draft genome sequence of the tobacco hornworm moth, Manduca sexta.</title>
        <authorList>
            <person name="Kanost M.R."/>
            <person name="Arrese E.L."/>
            <person name="Cao X."/>
            <person name="Chen Y.R."/>
            <person name="Chellapilla S."/>
            <person name="Goldsmith M.R."/>
            <person name="Grosse-Wilde E."/>
            <person name="Heckel D.G."/>
            <person name="Herndon N."/>
            <person name="Jiang H."/>
            <person name="Papanicolaou A."/>
            <person name="Qu J."/>
            <person name="Soulages J.L."/>
            <person name="Vogel H."/>
            <person name="Walters J."/>
            <person name="Waterhouse R.M."/>
            <person name="Ahn S.J."/>
            <person name="Almeida F.C."/>
            <person name="An C."/>
            <person name="Aqrawi P."/>
            <person name="Bretschneider A."/>
            <person name="Bryant W.B."/>
            <person name="Bucks S."/>
            <person name="Chao H."/>
            <person name="Chevignon G."/>
            <person name="Christen J.M."/>
            <person name="Clarke D.F."/>
            <person name="Dittmer N.T."/>
            <person name="Ferguson L.C.F."/>
            <person name="Garavelou S."/>
            <person name="Gordon K.H.J."/>
            <person name="Gunaratna R.T."/>
            <person name="Han Y."/>
            <person name="Hauser F."/>
            <person name="He Y."/>
            <person name="Heidel-Fischer H."/>
            <person name="Hirsh A."/>
            <person name="Hu Y."/>
            <person name="Jiang H."/>
            <person name="Kalra D."/>
            <person name="Klinner C."/>
            <person name="Konig C."/>
            <person name="Kovar C."/>
            <person name="Kroll A.R."/>
            <person name="Kuwar S.S."/>
            <person name="Lee S.L."/>
            <person name="Lehman R."/>
            <person name="Li K."/>
            <person name="Li Z."/>
            <person name="Liang H."/>
            <person name="Lovelace S."/>
            <person name="Lu Z."/>
            <person name="Mansfield J.H."/>
            <person name="McCulloch K.J."/>
            <person name="Mathew T."/>
            <person name="Morton B."/>
            <person name="Muzny D.M."/>
            <person name="Neunemann D."/>
            <person name="Ongeri F."/>
            <person name="Pauchet Y."/>
            <person name="Pu L.L."/>
            <person name="Pyrousis I."/>
            <person name="Rao X.J."/>
            <person name="Redding A."/>
            <person name="Roesel C."/>
            <person name="Sanchez-Gracia A."/>
            <person name="Schaack S."/>
            <person name="Shukla A."/>
            <person name="Tetreau G."/>
            <person name="Wang Y."/>
            <person name="Xiong G.H."/>
            <person name="Traut W."/>
            <person name="Walsh T.K."/>
            <person name="Worley K.C."/>
            <person name="Wu D."/>
            <person name="Wu W."/>
            <person name="Wu Y.Q."/>
            <person name="Zhang X."/>
            <person name="Zou Z."/>
            <person name="Zucker H."/>
            <person name="Briscoe A.D."/>
            <person name="Burmester T."/>
            <person name="Clem R.J."/>
            <person name="Feyereisen R."/>
            <person name="Grimmelikhuijzen C.J.P."/>
            <person name="Hamodrakas S.J."/>
            <person name="Hansson B.S."/>
            <person name="Huguet E."/>
            <person name="Jermiin L.S."/>
            <person name="Lan Q."/>
            <person name="Lehman H.K."/>
            <person name="Lorenzen M."/>
            <person name="Merzendorfer H."/>
            <person name="Michalopoulos I."/>
            <person name="Morton D.B."/>
            <person name="Muthukrishnan S."/>
            <person name="Oakeshott J.G."/>
            <person name="Palmer W."/>
            <person name="Park Y."/>
            <person name="Passarelli A.L."/>
            <person name="Rozas J."/>
            <person name="Schwartz L.M."/>
            <person name="Smith W."/>
            <person name="Southgate A."/>
            <person name="Vilcinskas A."/>
            <person name="Vogt R."/>
            <person name="Wang P."/>
            <person name="Werren J."/>
            <person name="Yu X.Q."/>
            <person name="Zhou J.J."/>
            <person name="Brown S.J."/>
            <person name="Scherer S.E."/>
            <person name="Richards S."/>
            <person name="Blissard G.W."/>
        </authorList>
    </citation>
    <scope>NUCLEOTIDE SEQUENCE</scope>
</reference>
<evidence type="ECO:0008006" key="7">
    <source>
        <dbReference type="Google" id="ProtNLM"/>
    </source>
</evidence>
<accession>A0A921YW66</accession>
<dbReference type="GO" id="GO:0008239">
    <property type="term" value="F:dipeptidyl-peptidase activity"/>
    <property type="evidence" value="ECO:0007669"/>
    <property type="project" value="TreeGrafter"/>
</dbReference>
<dbReference type="Pfam" id="PF05577">
    <property type="entry name" value="Peptidase_S28"/>
    <property type="match status" value="1"/>
</dbReference>
<evidence type="ECO:0000256" key="2">
    <source>
        <dbReference type="ARBA" id="ARBA00022729"/>
    </source>
</evidence>
<dbReference type="InterPro" id="IPR008758">
    <property type="entry name" value="Peptidase_S28"/>
</dbReference>
<sequence>MFEPSPWSFADHVELCHKLYEVFPRHDVARLQYGGASLEAASNIVFSNGLRDPWAAGGIWNDINDSVKAVVLVDAAHHLDLMASNSADPPSVKMARQFHKDNIRKWINEFNNNCDIQSKAL</sequence>
<evidence type="ECO:0000256" key="4">
    <source>
        <dbReference type="ARBA" id="ARBA00023180"/>
    </source>
</evidence>
<dbReference type="PANTHER" id="PTHR11010">
    <property type="entry name" value="PROTEASE S28 PRO-X CARBOXYPEPTIDASE-RELATED"/>
    <property type="match status" value="1"/>
</dbReference>
<dbReference type="GO" id="GO:0070008">
    <property type="term" value="F:serine-type exopeptidase activity"/>
    <property type="evidence" value="ECO:0007669"/>
    <property type="project" value="InterPro"/>
</dbReference>
<evidence type="ECO:0000313" key="6">
    <source>
        <dbReference type="Proteomes" id="UP000791440"/>
    </source>
</evidence>
<dbReference type="PANTHER" id="PTHR11010:SF38">
    <property type="entry name" value="LYSOSOMAL PRO-X CARBOXYPEPTIDASE"/>
    <property type="match status" value="1"/>
</dbReference>
<dbReference type="AlphaFoldDB" id="A0A921YW66"/>
<name>A0A921YW66_MANSE</name>
<dbReference type="EMBL" id="JH668327">
    <property type="protein sequence ID" value="KAG6445959.1"/>
    <property type="molecule type" value="Genomic_DNA"/>
</dbReference>